<dbReference type="PROSITE" id="PS51892">
    <property type="entry name" value="SUBTILASE"/>
    <property type="match status" value="1"/>
</dbReference>
<evidence type="ECO:0000259" key="8">
    <source>
        <dbReference type="Pfam" id="PF17766"/>
    </source>
</evidence>
<dbReference type="InterPro" id="IPR023828">
    <property type="entry name" value="Peptidase_S8_Ser-AS"/>
</dbReference>
<evidence type="ECO:0000256" key="2">
    <source>
        <dbReference type="ARBA" id="ARBA00022670"/>
    </source>
</evidence>
<sequence>MNACDDIDELKKVAGNIVVCQDPGMEVSLNVQFKNIQAAGNAAGVFITNNTHLDIFIQSPFPAIFLEQKDGDVVLGYIKTNKTPKASIEFKRTILGFKPSPTVTSYTSRGPSFSSPSVLKPDVMAPGDSILAAWPQNIELARVNDEMLFSNFNLLSGTSMSCPHASGIAALLKGAHPDWSSAAIRSALMTTSDPIDNTGNPIKDIGSFIYNATLTPMKGLKVTVEPNTLVFKEKNEKQSFKLRIEVPPQLNETVSFGYLTWEDSQGKQVVRSPIVATSYSIGR</sequence>
<keyword evidence="10" id="KW-1185">Reference proteome</keyword>
<proteinExistence type="inferred from homology"/>
<evidence type="ECO:0000256" key="1">
    <source>
        <dbReference type="ARBA" id="ARBA00011073"/>
    </source>
</evidence>
<dbReference type="Proteomes" id="UP001472677">
    <property type="component" value="Unassembled WGS sequence"/>
</dbReference>
<dbReference type="PANTHER" id="PTHR10795">
    <property type="entry name" value="PROPROTEIN CONVERTASE SUBTILISIN/KEXIN"/>
    <property type="match status" value="1"/>
</dbReference>
<accession>A0ABR2FGA5</accession>
<dbReference type="Gene3D" id="3.50.30.30">
    <property type="match status" value="1"/>
</dbReference>
<dbReference type="InterPro" id="IPR045051">
    <property type="entry name" value="SBT"/>
</dbReference>
<keyword evidence="2" id="KW-0645">Protease</keyword>
<dbReference type="InterPro" id="IPR000209">
    <property type="entry name" value="Peptidase_S8/S53_dom"/>
</dbReference>
<dbReference type="Pfam" id="PF00082">
    <property type="entry name" value="Peptidase_S8"/>
    <property type="match status" value="1"/>
</dbReference>
<protein>
    <submittedName>
        <fullName evidence="9">Uncharacterized protein</fullName>
    </submittedName>
</protein>
<dbReference type="CDD" id="cd02120">
    <property type="entry name" value="PA_subtilisin_like"/>
    <property type="match status" value="1"/>
</dbReference>
<dbReference type="InterPro" id="IPR036852">
    <property type="entry name" value="Peptidase_S8/S53_dom_sf"/>
</dbReference>
<keyword evidence="4" id="KW-0378">Hydrolase</keyword>
<dbReference type="PROSITE" id="PS00138">
    <property type="entry name" value="SUBTILASE_SER"/>
    <property type="match status" value="1"/>
</dbReference>
<organism evidence="9 10">
    <name type="scientific">Hibiscus sabdariffa</name>
    <name type="common">roselle</name>
    <dbReference type="NCBI Taxonomy" id="183260"/>
    <lineage>
        <taxon>Eukaryota</taxon>
        <taxon>Viridiplantae</taxon>
        <taxon>Streptophyta</taxon>
        <taxon>Embryophyta</taxon>
        <taxon>Tracheophyta</taxon>
        <taxon>Spermatophyta</taxon>
        <taxon>Magnoliopsida</taxon>
        <taxon>eudicotyledons</taxon>
        <taxon>Gunneridae</taxon>
        <taxon>Pentapetalae</taxon>
        <taxon>rosids</taxon>
        <taxon>malvids</taxon>
        <taxon>Malvales</taxon>
        <taxon>Malvaceae</taxon>
        <taxon>Malvoideae</taxon>
        <taxon>Hibiscus</taxon>
    </lineage>
</organism>
<evidence type="ECO:0000259" key="7">
    <source>
        <dbReference type="Pfam" id="PF00082"/>
    </source>
</evidence>
<dbReference type="InterPro" id="IPR041469">
    <property type="entry name" value="Subtilisin-like_FN3"/>
</dbReference>
<evidence type="ECO:0000313" key="10">
    <source>
        <dbReference type="Proteomes" id="UP001472677"/>
    </source>
</evidence>
<feature type="domain" description="Peptidase S8/S53" evidence="7">
    <location>
        <begin position="53"/>
        <end position="192"/>
    </location>
</feature>
<name>A0ABR2FGA5_9ROSI</name>
<feature type="domain" description="Subtilisin-like protease fibronectin type-III" evidence="8">
    <location>
        <begin position="208"/>
        <end position="275"/>
    </location>
</feature>
<comment type="similarity">
    <text evidence="1 6">Belongs to the peptidase S8 family.</text>
</comment>
<evidence type="ECO:0000313" key="9">
    <source>
        <dbReference type="EMBL" id="KAK8579977.1"/>
    </source>
</evidence>
<keyword evidence="3" id="KW-0732">Signal</keyword>
<reference evidence="9 10" key="1">
    <citation type="journal article" date="2024" name="G3 (Bethesda)">
        <title>Genome assembly of Hibiscus sabdariffa L. provides insights into metabolisms of medicinal natural products.</title>
        <authorList>
            <person name="Kim T."/>
        </authorList>
    </citation>
    <scope>NUCLEOTIDE SEQUENCE [LARGE SCALE GENOMIC DNA]</scope>
    <source>
        <strain evidence="9">TK-2024</strain>
        <tissue evidence="9">Old leaves</tissue>
    </source>
</reference>
<gene>
    <name evidence="9" type="ORF">V6N12_070270</name>
</gene>
<keyword evidence="5" id="KW-0720">Serine protease</keyword>
<dbReference type="Pfam" id="PF17766">
    <property type="entry name" value="fn3_6"/>
    <property type="match status" value="1"/>
</dbReference>
<dbReference type="Gene3D" id="3.40.50.200">
    <property type="entry name" value="Peptidase S8/S53 domain"/>
    <property type="match status" value="1"/>
</dbReference>
<evidence type="ECO:0000256" key="6">
    <source>
        <dbReference type="PROSITE-ProRule" id="PRU01240"/>
    </source>
</evidence>
<comment type="caution">
    <text evidence="6">Lacks conserved residue(s) required for the propagation of feature annotation.</text>
</comment>
<evidence type="ECO:0000256" key="5">
    <source>
        <dbReference type="ARBA" id="ARBA00022825"/>
    </source>
</evidence>
<dbReference type="EMBL" id="JBBPBM010000006">
    <property type="protein sequence ID" value="KAK8579977.1"/>
    <property type="molecule type" value="Genomic_DNA"/>
</dbReference>
<evidence type="ECO:0000256" key="3">
    <source>
        <dbReference type="ARBA" id="ARBA00022729"/>
    </source>
</evidence>
<comment type="caution">
    <text evidence="9">The sequence shown here is derived from an EMBL/GenBank/DDBJ whole genome shotgun (WGS) entry which is preliminary data.</text>
</comment>
<evidence type="ECO:0000256" key="4">
    <source>
        <dbReference type="ARBA" id="ARBA00022801"/>
    </source>
</evidence>
<dbReference type="SUPFAM" id="SSF52743">
    <property type="entry name" value="Subtilisin-like"/>
    <property type="match status" value="1"/>
</dbReference>